<reference evidence="1 2" key="1">
    <citation type="submission" date="2018-06" db="EMBL/GenBank/DDBJ databases">
        <title>Comparative genomics reveals the genomic features of Rhizophagus irregularis, R. cerebriforme, R. diaphanum and Gigaspora rosea, and their symbiotic lifestyle signature.</title>
        <authorList>
            <person name="Morin E."/>
            <person name="San Clemente H."/>
            <person name="Chen E.C.H."/>
            <person name="De La Providencia I."/>
            <person name="Hainaut M."/>
            <person name="Kuo A."/>
            <person name="Kohler A."/>
            <person name="Murat C."/>
            <person name="Tang N."/>
            <person name="Roy S."/>
            <person name="Loubradou J."/>
            <person name="Henrissat B."/>
            <person name="Grigoriev I.V."/>
            <person name="Corradi N."/>
            <person name="Roux C."/>
            <person name="Martin F.M."/>
        </authorList>
    </citation>
    <scope>NUCLEOTIDE SEQUENCE [LARGE SCALE GENOMIC DNA]</scope>
    <source>
        <strain evidence="1 2">DAOM 194757</strain>
    </source>
</reference>
<keyword evidence="2" id="KW-1185">Reference proteome</keyword>
<gene>
    <name evidence="1" type="ORF">C2G38_2065324</name>
</gene>
<proteinExistence type="predicted"/>
<comment type="caution">
    <text evidence="1">The sequence shown here is derived from an EMBL/GenBank/DDBJ whole genome shotgun (WGS) entry which is preliminary data.</text>
</comment>
<organism evidence="1 2">
    <name type="scientific">Gigaspora rosea</name>
    <dbReference type="NCBI Taxonomy" id="44941"/>
    <lineage>
        <taxon>Eukaryota</taxon>
        <taxon>Fungi</taxon>
        <taxon>Fungi incertae sedis</taxon>
        <taxon>Mucoromycota</taxon>
        <taxon>Glomeromycotina</taxon>
        <taxon>Glomeromycetes</taxon>
        <taxon>Diversisporales</taxon>
        <taxon>Gigasporaceae</taxon>
        <taxon>Gigaspora</taxon>
    </lineage>
</organism>
<dbReference type="Proteomes" id="UP000266673">
    <property type="component" value="Unassembled WGS sequence"/>
</dbReference>
<protein>
    <submittedName>
        <fullName evidence="1">Uncharacterized protein</fullName>
    </submittedName>
</protein>
<evidence type="ECO:0000313" key="1">
    <source>
        <dbReference type="EMBL" id="RIB26238.1"/>
    </source>
</evidence>
<dbReference type="EMBL" id="QKWP01000142">
    <property type="protein sequence ID" value="RIB26238.1"/>
    <property type="molecule type" value="Genomic_DNA"/>
</dbReference>
<accession>A0A397VWA6</accession>
<evidence type="ECO:0000313" key="2">
    <source>
        <dbReference type="Proteomes" id="UP000266673"/>
    </source>
</evidence>
<dbReference type="AlphaFoldDB" id="A0A397VWA6"/>
<name>A0A397VWA6_9GLOM</name>
<sequence length="76" mass="8826">MKILFKVIVLLVVFYIPLVLCSLAKSILTNKVGMNNMIPLQNLLFLELFNLEKYVALYFMNSTYARILEIKLKAKN</sequence>